<keyword evidence="3" id="KW-0964">Secreted</keyword>
<evidence type="ECO:0000256" key="6">
    <source>
        <dbReference type="ARBA" id="ARBA00040197"/>
    </source>
</evidence>
<dbReference type="Ensembl" id="ENSHCOT00000026081.1">
    <property type="protein sequence ID" value="ENSHCOP00000010147.1"/>
    <property type="gene ID" value="ENSHCOG00000012731.1"/>
</dbReference>
<reference evidence="10" key="1">
    <citation type="submission" date="2025-08" db="UniProtKB">
        <authorList>
            <consortium name="Ensembl"/>
        </authorList>
    </citation>
    <scope>IDENTIFICATION</scope>
</reference>
<evidence type="ECO:0000256" key="2">
    <source>
        <dbReference type="ARBA" id="ARBA00010959"/>
    </source>
</evidence>
<dbReference type="GO" id="GO:0006874">
    <property type="term" value="P:intracellular calcium ion homeostasis"/>
    <property type="evidence" value="ECO:0007669"/>
    <property type="project" value="TreeGrafter"/>
</dbReference>
<evidence type="ECO:0000256" key="5">
    <source>
        <dbReference type="ARBA" id="ARBA00023322"/>
    </source>
</evidence>
<keyword evidence="11" id="KW-1185">Reference proteome</keyword>
<protein>
    <recommendedName>
        <fullName evidence="6">Endothelin-1</fullName>
    </recommendedName>
</protein>
<evidence type="ECO:0000256" key="1">
    <source>
        <dbReference type="ARBA" id="ARBA00004613"/>
    </source>
</evidence>
<keyword evidence="8" id="KW-0732">Signal</keyword>
<feature type="domain" description="Endothelin-like toxin" evidence="9">
    <location>
        <begin position="97"/>
        <end position="118"/>
    </location>
</feature>
<comment type="subcellular location">
    <subcellularLocation>
        <location evidence="1">Secreted</location>
    </subcellularLocation>
</comment>
<dbReference type="GO" id="GO:0019229">
    <property type="term" value="P:regulation of vasoconstriction"/>
    <property type="evidence" value="ECO:0007669"/>
    <property type="project" value="InterPro"/>
</dbReference>
<reference evidence="10" key="2">
    <citation type="submission" date="2025-09" db="UniProtKB">
        <authorList>
            <consortium name="Ensembl"/>
        </authorList>
    </citation>
    <scope>IDENTIFICATION</scope>
</reference>
<dbReference type="OMA" id="FLDSECH"/>
<dbReference type="GO" id="GO:0005179">
    <property type="term" value="F:hormone activity"/>
    <property type="evidence" value="ECO:0007669"/>
    <property type="project" value="TreeGrafter"/>
</dbReference>
<dbReference type="AlphaFoldDB" id="A0A3Q2Y050"/>
<evidence type="ECO:0000256" key="8">
    <source>
        <dbReference type="SAM" id="SignalP"/>
    </source>
</evidence>
<dbReference type="PANTHER" id="PTHR13874:SF10">
    <property type="entry name" value="ENDOTHELIN-1"/>
    <property type="match status" value="1"/>
</dbReference>
<organism evidence="10 11">
    <name type="scientific">Hippocampus comes</name>
    <name type="common">Tiger tail seahorse</name>
    <dbReference type="NCBI Taxonomy" id="109280"/>
    <lineage>
        <taxon>Eukaryota</taxon>
        <taxon>Metazoa</taxon>
        <taxon>Chordata</taxon>
        <taxon>Craniata</taxon>
        <taxon>Vertebrata</taxon>
        <taxon>Euteleostomi</taxon>
        <taxon>Actinopterygii</taxon>
        <taxon>Neopterygii</taxon>
        <taxon>Teleostei</taxon>
        <taxon>Neoteleostei</taxon>
        <taxon>Acanthomorphata</taxon>
        <taxon>Syngnathiaria</taxon>
        <taxon>Syngnathiformes</taxon>
        <taxon>Syngnathoidei</taxon>
        <taxon>Syngnathidae</taxon>
        <taxon>Hippocampus</taxon>
    </lineage>
</organism>
<evidence type="ECO:0000256" key="4">
    <source>
        <dbReference type="ARBA" id="ARBA00022858"/>
    </source>
</evidence>
<dbReference type="InterPro" id="IPR019764">
    <property type="entry name" value="Endothelin_toxin_CS"/>
</dbReference>
<dbReference type="Proteomes" id="UP000264820">
    <property type="component" value="Unplaced"/>
</dbReference>
<dbReference type="PROSITE" id="PS00270">
    <property type="entry name" value="ENDOTHELIN"/>
    <property type="match status" value="2"/>
</dbReference>
<dbReference type="STRING" id="109280.ENSHCOP00000010147"/>
<feature type="signal peptide" evidence="8">
    <location>
        <begin position="1"/>
        <end position="28"/>
    </location>
</feature>
<keyword evidence="5" id="KW-0839">Vasoconstrictor</keyword>
<dbReference type="GO" id="GO:0031707">
    <property type="term" value="F:endothelin A receptor binding"/>
    <property type="evidence" value="ECO:0007669"/>
    <property type="project" value="TreeGrafter"/>
</dbReference>
<sequence length="182" mass="20863">TDIYILLSVLSVLHSWILSTAFSAPAEASPTVSQTRHVRKKRCSCATFMDKECVYFCHLDIIWVNTPERIVSYGLGNAPRKRRSVQVAPATESSRSRCQCLHRGDLTCAHFCQRLDNTNLRWVTWTACLKCLIAVSVFVCRMNIQRRVTPPWLRAATKAQQLLQTWTRSHRARTRQAERTTA</sequence>
<evidence type="ECO:0000313" key="10">
    <source>
        <dbReference type="Ensembl" id="ENSHCOP00000010147.1"/>
    </source>
</evidence>
<dbReference type="PANTHER" id="PTHR13874">
    <property type="entry name" value="ENDOTHELIN"/>
    <property type="match status" value="1"/>
</dbReference>
<evidence type="ECO:0000256" key="7">
    <source>
        <dbReference type="ARBA" id="ARBA00046081"/>
    </source>
</evidence>
<dbReference type="Pfam" id="PF00322">
    <property type="entry name" value="Endothelin"/>
    <property type="match status" value="1"/>
</dbReference>
<dbReference type="SMART" id="SM00272">
    <property type="entry name" value="END"/>
    <property type="match status" value="2"/>
</dbReference>
<dbReference type="GO" id="GO:0005615">
    <property type="term" value="C:extracellular space"/>
    <property type="evidence" value="ECO:0007669"/>
    <property type="project" value="TreeGrafter"/>
</dbReference>
<dbReference type="GO" id="GO:0031708">
    <property type="term" value="F:endothelin B receptor binding"/>
    <property type="evidence" value="ECO:0007669"/>
    <property type="project" value="TreeGrafter"/>
</dbReference>
<dbReference type="GO" id="GO:0003100">
    <property type="term" value="P:regulation of systemic arterial blood pressure by endothelin"/>
    <property type="evidence" value="ECO:0007669"/>
    <property type="project" value="TreeGrafter"/>
</dbReference>
<feature type="chain" id="PRO_5018686992" description="Endothelin-1" evidence="8">
    <location>
        <begin position="29"/>
        <end position="182"/>
    </location>
</feature>
<evidence type="ECO:0000259" key="9">
    <source>
        <dbReference type="SMART" id="SM00272"/>
    </source>
</evidence>
<accession>A0A3Q2Y050</accession>
<proteinExistence type="inferred from homology"/>
<comment type="function">
    <text evidence="7">Endothelins are endothelium-derived vasoconstrictor peptides. Probable ligand for G-protein coupled receptors EDNRA and EDNRB which activates PTK2B, BCAR1, BCAR3 and, GTPases RAP1 and RHOA cascade in glomerular mesangial cells. Also binds the DEAR/FBXW7-AS1 receptor. Promotes mesenteric arterial wall remodeling via activation of ROCK signaling and subsequent colocalization of NFATC3 with F-actin filaments. NFATC3 then translocates to the nucleus where it subsequently promotes the transcription of the smooth muscle hypertrophy and differentiation marker ACTA2.</text>
</comment>
<comment type="similarity">
    <text evidence="2">Belongs to the endothelin/sarafotoxin family.</text>
</comment>
<evidence type="ECO:0000313" key="11">
    <source>
        <dbReference type="Proteomes" id="UP000264820"/>
    </source>
</evidence>
<dbReference type="InterPro" id="IPR001928">
    <property type="entry name" value="Endothln-like_toxin"/>
</dbReference>
<evidence type="ECO:0000256" key="3">
    <source>
        <dbReference type="ARBA" id="ARBA00022525"/>
    </source>
</evidence>
<dbReference type="PRINTS" id="PR00365">
    <property type="entry name" value="ENDOTHELIN"/>
</dbReference>
<dbReference type="InterPro" id="IPR020475">
    <property type="entry name" value="Endothelin"/>
</dbReference>
<keyword evidence="4" id="KW-0838">Vasoactive</keyword>
<feature type="domain" description="Endothelin-like toxin" evidence="9">
    <location>
        <begin position="42"/>
        <end position="63"/>
    </location>
</feature>
<dbReference type="GO" id="GO:0014826">
    <property type="term" value="P:vein smooth muscle contraction"/>
    <property type="evidence" value="ECO:0007669"/>
    <property type="project" value="TreeGrafter"/>
</dbReference>
<dbReference type="GeneTree" id="ENSGT00950000183053"/>
<name>A0A3Q2Y050_HIPCM</name>